<dbReference type="GO" id="GO:0004316">
    <property type="term" value="F:3-oxoacyl-[acyl-carrier-protein] reductase (NADPH) activity"/>
    <property type="evidence" value="ECO:0007669"/>
    <property type="project" value="UniProtKB-UniRule"/>
</dbReference>
<comment type="pathway">
    <text evidence="5">Lipid metabolism; fatty acid biosynthesis.</text>
</comment>
<dbReference type="PANTHER" id="PTHR42879">
    <property type="entry name" value="3-OXOACYL-(ACYL-CARRIER-PROTEIN) REDUCTASE"/>
    <property type="match status" value="1"/>
</dbReference>
<dbReference type="GO" id="GO:0051287">
    <property type="term" value="F:NAD binding"/>
    <property type="evidence" value="ECO:0007669"/>
    <property type="project" value="UniProtKB-UniRule"/>
</dbReference>
<dbReference type="Proteomes" id="UP000184444">
    <property type="component" value="Unassembled WGS sequence"/>
</dbReference>
<dbReference type="SUPFAM" id="SSF51735">
    <property type="entry name" value="NAD(P)-binding Rossmann-fold domains"/>
    <property type="match status" value="1"/>
</dbReference>
<feature type="binding site" evidence="4">
    <location>
        <position position="87"/>
    </location>
    <ligand>
        <name>NADP(+)</name>
        <dbReference type="ChEBI" id="CHEBI:58349"/>
    </ligand>
</feature>
<dbReference type="GO" id="GO:0006633">
    <property type="term" value="P:fatty acid biosynthetic process"/>
    <property type="evidence" value="ECO:0007669"/>
    <property type="project" value="UniProtKB-UniPathway"/>
</dbReference>
<feature type="binding site" evidence="4">
    <location>
        <position position="185"/>
    </location>
    <ligand>
        <name>NADP(+)</name>
        <dbReference type="ChEBI" id="CHEBI:58349"/>
    </ligand>
</feature>
<dbReference type="FunFam" id="3.40.50.720:FF:000173">
    <property type="entry name" value="3-oxoacyl-[acyl-carrier protein] reductase"/>
    <property type="match status" value="1"/>
</dbReference>
<protein>
    <recommendedName>
        <fullName evidence="5">3-oxoacyl-[acyl-carrier-protein] reductase</fullName>
        <ecNumber evidence="5">1.1.1.100</ecNumber>
    </recommendedName>
</protein>
<reference evidence="8" key="1">
    <citation type="submission" date="2016-11" db="EMBL/GenBank/DDBJ databases">
        <authorList>
            <person name="Varghese N."/>
            <person name="Submissions S."/>
        </authorList>
    </citation>
    <scope>NUCLEOTIDE SEQUENCE [LARGE SCALE GENOMIC DNA]</scope>
    <source>
        <strain evidence="8">DSM 6637</strain>
    </source>
</reference>
<dbReference type="PRINTS" id="PR00080">
    <property type="entry name" value="SDRFAMILY"/>
</dbReference>
<sequence length="245" mass="25086">MFDLTGKNALVTGASGGIGAAVATALHAAGAAVTLSGTREAPLQELAARLGSRAHVVTANLGDAAAVEALPKQAAAAMGSVDILVNNAGITRDNLFMRMSDEEWAQVLEVNLTSSFRLARGVLRGMMKARWGRIVSITSVVGQTGNPGQGNYAAAKAGLVGMSKSLAYEVASRGITVNCVAPGFIETAMTDALNDEQKSRILGQIPAGRMGRPEEIAAAVLYLSSTEAAYVTGATLHVNGGMAMV</sequence>
<dbReference type="Gene3D" id="3.40.50.720">
    <property type="entry name" value="NAD(P)-binding Rossmann-like Domain"/>
    <property type="match status" value="1"/>
</dbReference>
<dbReference type="CDD" id="cd05333">
    <property type="entry name" value="BKR_SDR_c"/>
    <property type="match status" value="1"/>
</dbReference>
<feature type="active site" description="Proton acceptor" evidence="3">
    <location>
        <position position="152"/>
    </location>
</feature>
<dbReference type="NCBIfam" id="NF009466">
    <property type="entry name" value="PRK12826.1-2"/>
    <property type="match status" value="1"/>
</dbReference>
<dbReference type="NCBIfam" id="NF005559">
    <property type="entry name" value="PRK07231.1"/>
    <property type="match status" value="1"/>
</dbReference>
<dbReference type="EMBL" id="FRCK01000003">
    <property type="protein sequence ID" value="SHM10305.1"/>
    <property type="molecule type" value="Genomic_DNA"/>
</dbReference>
<evidence type="ECO:0000313" key="7">
    <source>
        <dbReference type="EMBL" id="SHM10305.1"/>
    </source>
</evidence>
<gene>
    <name evidence="7" type="ORF">SAMN05444389_103376</name>
</gene>
<evidence type="ECO:0000256" key="5">
    <source>
        <dbReference type="RuleBase" id="RU366074"/>
    </source>
</evidence>
<dbReference type="SMART" id="SM00822">
    <property type="entry name" value="PKS_KR"/>
    <property type="match status" value="1"/>
</dbReference>
<keyword evidence="4 5" id="KW-0521">NADP</keyword>
<dbReference type="STRING" id="53463.SAMN05444389_103376"/>
<dbReference type="NCBIfam" id="TIGR01830">
    <property type="entry name" value="3oxo_ACP_reduc"/>
    <property type="match status" value="1"/>
</dbReference>
<proteinExistence type="inferred from homology"/>
<dbReference type="AlphaFoldDB" id="A0A1M7G2B8"/>
<dbReference type="EC" id="1.1.1.100" evidence="5"/>
<dbReference type="RefSeq" id="WP_073064848.1">
    <property type="nucleotide sequence ID" value="NZ_FRCK01000003.1"/>
</dbReference>
<dbReference type="UniPathway" id="UPA00094"/>
<comment type="catalytic activity">
    <reaction evidence="5">
        <text>a (3R)-hydroxyacyl-[ACP] + NADP(+) = a 3-oxoacyl-[ACP] + NADPH + H(+)</text>
        <dbReference type="Rhea" id="RHEA:17397"/>
        <dbReference type="Rhea" id="RHEA-COMP:9916"/>
        <dbReference type="Rhea" id="RHEA-COMP:9945"/>
        <dbReference type="ChEBI" id="CHEBI:15378"/>
        <dbReference type="ChEBI" id="CHEBI:57783"/>
        <dbReference type="ChEBI" id="CHEBI:58349"/>
        <dbReference type="ChEBI" id="CHEBI:78776"/>
        <dbReference type="ChEBI" id="CHEBI:78827"/>
        <dbReference type="EC" id="1.1.1.100"/>
    </reaction>
</comment>
<feature type="domain" description="Ketoreductase" evidence="6">
    <location>
        <begin position="7"/>
        <end position="188"/>
    </location>
</feature>
<organism evidence="7 8">
    <name type="scientific">Paracoccus solventivorans</name>
    <dbReference type="NCBI Taxonomy" id="53463"/>
    <lineage>
        <taxon>Bacteria</taxon>
        <taxon>Pseudomonadati</taxon>
        <taxon>Pseudomonadota</taxon>
        <taxon>Alphaproteobacteria</taxon>
        <taxon>Rhodobacterales</taxon>
        <taxon>Paracoccaceae</taxon>
        <taxon>Paracoccus</taxon>
    </lineage>
</organism>
<feature type="binding site" evidence="4">
    <location>
        <begin position="152"/>
        <end position="156"/>
    </location>
    <ligand>
        <name>NADP(+)</name>
        <dbReference type="ChEBI" id="CHEBI:58349"/>
    </ligand>
</feature>
<dbReference type="InterPro" id="IPR011284">
    <property type="entry name" value="3oxo_ACP_reduc"/>
</dbReference>
<evidence type="ECO:0000256" key="4">
    <source>
        <dbReference type="PIRSR" id="PIRSR611284-2"/>
    </source>
</evidence>
<dbReference type="InterPro" id="IPR020904">
    <property type="entry name" value="Sc_DH/Rdtase_CS"/>
</dbReference>
<dbReference type="OrthoDB" id="9804774at2"/>
<evidence type="ECO:0000256" key="3">
    <source>
        <dbReference type="PIRSR" id="PIRSR611284-1"/>
    </source>
</evidence>
<keyword evidence="5" id="KW-0276">Fatty acid metabolism</keyword>
<dbReference type="InterPro" id="IPR036291">
    <property type="entry name" value="NAD(P)-bd_dom_sf"/>
</dbReference>
<keyword evidence="5" id="KW-0443">Lipid metabolism</keyword>
<evidence type="ECO:0000313" key="8">
    <source>
        <dbReference type="Proteomes" id="UP000184444"/>
    </source>
</evidence>
<name>A0A1M7G2B8_9RHOB</name>
<feature type="binding site" evidence="4">
    <location>
        <position position="38"/>
    </location>
    <ligand>
        <name>NADP(+)</name>
        <dbReference type="ChEBI" id="CHEBI:58349"/>
    </ligand>
</feature>
<keyword evidence="2 5" id="KW-0560">Oxidoreductase</keyword>
<evidence type="ECO:0000259" key="6">
    <source>
        <dbReference type="SMART" id="SM00822"/>
    </source>
</evidence>
<dbReference type="InterPro" id="IPR050259">
    <property type="entry name" value="SDR"/>
</dbReference>
<dbReference type="InterPro" id="IPR057326">
    <property type="entry name" value="KR_dom"/>
</dbReference>
<keyword evidence="5" id="KW-0444">Lipid biosynthesis</keyword>
<dbReference type="Pfam" id="PF13561">
    <property type="entry name" value="adh_short_C2"/>
    <property type="match status" value="1"/>
</dbReference>
<dbReference type="PANTHER" id="PTHR42879:SF2">
    <property type="entry name" value="3-OXOACYL-[ACYL-CARRIER-PROTEIN] REDUCTASE FABG"/>
    <property type="match status" value="1"/>
</dbReference>
<dbReference type="InterPro" id="IPR002347">
    <property type="entry name" value="SDR_fam"/>
</dbReference>
<keyword evidence="5" id="KW-0275">Fatty acid biosynthesis</keyword>
<comment type="subunit">
    <text evidence="5">Homotetramer.</text>
</comment>
<comment type="function">
    <text evidence="5">Catalyzes the NADPH-dependent reduction of beta-ketoacyl-ACP substrates to beta-hydroxyacyl-ACP products, the first reductive step in the elongation cycle of fatty acid biosynthesis.</text>
</comment>
<keyword evidence="8" id="KW-1185">Reference proteome</keyword>
<dbReference type="PROSITE" id="PS00061">
    <property type="entry name" value="ADH_SHORT"/>
    <property type="match status" value="1"/>
</dbReference>
<evidence type="ECO:0000256" key="2">
    <source>
        <dbReference type="ARBA" id="ARBA00023002"/>
    </source>
</evidence>
<accession>A0A1M7G2B8</accession>
<comment type="similarity">
    <text evidence="1 5">Belongs to the short-chain dehydrogenases/reductases (SDR) family.</text>
</comment>
<dbReference type="PRINTS" id="PR00081">
    <property type="entry name" value="GDHRDH"/>
</dbReference>
<evidence type="ECO:0000256" key="1">
    <source>
        <dbReference type="ARBA" id="ARBA00006484"/>
    </source>
</evidence>